<reference evidence="1 2" key="1">
    <citation type="submission" date="2013-12" db="EMBL/GenBank/DDBJ databases">
        <authorList>
            <consortium name="DOE Joint Genome Institute"/>
            <person name="Eisen J."/>
            <person name="Huntemann M."/>
            <person name="Han J."/>
            <person name="Chen A."/>
            <person name="Kyrpides N."/>
            <person name="Mavromatis K."/>
            <person name="Markowitz V."/>
            <person name="Palaniappan K."/>
            <person name="Ivanova N."/>
            <person name="Schaumberg A."/>
            <person name="Pati A."/>
            <person name="Liolios K."/>
            <person name="Nordberg H.P."/>
            <person name="Cantor M.N."/>
            <person name="Hua S.X."/>
            <person name="Woyke T."/>
        </authorList>
    </citation>
    <scope>NUCLEOTIDE SEQUENCE [LARGE SCALE GENOMIC DNA]</scope>
    <source>
        <strain evidence="2">DSM 19437</strain>
    </source>
</reference>
<sequence length="125" mass="14190">MVYIAILQTNEMIDTNYYEKELAYQSIIDAKQRLHAIGSSVTIVETADSLRVLFPPALSGDINKGTISFLKLSDSKSDRNISLDHTKVAVHALPVKGMQKGWYKVRVQWVNKGLTYYQEESFLVH</sequence>
<dbReference type="HOGENOM" id="CLU_142165_0_0_10"/>
<dbReference type="eggNOG" id="COG3198">
    <property type="taxonomic scope" value="Bacteria"/>
</dbReference>
<dbReference type="Proteomes" id="UP000003586">
    <property type="component" value="Chromosome"/>
</dbReference>
<evidence type="ECO:0000313" key="1">
    <source>
        <dbReference type="EMBL" id="AHF17527.1"/>
    </source>
</evidence>
<name>W0F3C0_9BACT</name>
<dbReference type="InterPro" id="IPR008620">
    <property type="entry name" value="FixH"/>
</dbReference>
<evidence type="ECO:0000313" key="2">
    <source>
        <dbReference type="Proteomes" id="UP000003586"/>
    </source>
</evidence>
<dbReference type="KEGG" id="nso:NIASO_09275"/>
<accession>W0F3C0</accession>
<dbReference type="EMBL" id="CP007035">
    <property type="protein sequence ID" value="AHF17527.1"/>
    <property type="molecule type" value="Genomic_DNA"/>
</dbReference>
<gene>
    <name evidence="1" type="ORF">NIASO_09275</name>
</gene>
<organism evidence="1 2">
    <name type="scientific">Niabella soli DSM 19437</name>
    <dbReference type="NCBI Taxonomy" id="929713"/>
    <lineage>
        <taxon>Bacteria</taxon>
        <taxon>Pseudomonadati</taxon>
        <taxon>Bacteroidota</taxon>
        <taxon>Chitinophagia</taxon>
        <taxon>Chitinophagales</taxon>
        <taxon>Chitinophagaceae</taxon>
        <taxon>Niabella</taxon>
    </lineage>
</organism>
<dbReference type="STRING" id="929713.NIASO_09275"/>
<dbReference type="AlphaFoldDB" id="W0F3C0"/>
<protein>
    <recommendedName>
        <fullName evidence="3">FixH family protein</fullName>
    </recommendedName>
</protein>
<dbReference type="Pfam" id="PF05751">
    <property type="entry name" value="FixH"/>
    <property type="match status" value="1"/>
</dbReference>
<keyword evidence="2" id="KW-1185">Reference proteome</keyword>
<proteinExistence type="predicted"/>
<evidence type="ECO:0008006" key="3">
    <source>
        <dbReference type="Google" id="ProtNLM"/>
    </source>
</evidence>